<evidence type="ECO:0000256" key="4">
    <source>
        <dbReference type="ARBA" id="ARBA00022989"/>
    </source>
</evidence>
<feature type="disulfide bond" evidence="6">
    <location>
        <begin position="142"/>
        <end position="175"/>
    </location>
</feature>
<dbReference type="SUPFAM" id="SSF48652">
    <property type="entry name" value="Tetraspanin"/>
    <property type="match status" value="1"/>
</dbReference>
<evidence type="ECO:0000313" key="9">
    <source>
        <dbReference type="EMBL" id="VUZ39492.1"/>
    </source>
</evidence>
<organism evidence="12">
    <name type="scientific">Hymenolepis diminuta</name>
    <name type="common">Rat tapeworm</name>
    <dbReference type="NCBI Taxonomy" id="6216"/>
    <lineage>
        <taxon>Eukaryota</taxon>
        <taxon>Metazoa</taxon>
        <taxon>Spiralia</taxon>
        <taxon>Lophotrochozoa</taxon>
        <taxon>Platyhelminthes</taxon>
        <taxon>Cestoda</taxon>
        <taxon>Eucestoda</taxon>
        <taxon>Cyclophyllidea</taxon>
        <taxon>Hymenolepididae</taxon>
        <taxon>Hymenolepis</taxon>
    </lineage>
</organism>
<dbReference type="WBParaSite" id="HDID_0000844701-mRNA-1">
    <property type="protein sequence ID" value="HDID_0000844701-mRNA-1"/>
    <property type="gene ID" value="HDID_0000844701"/>
</dbReference>
<keyword evidence="6" id="KW-1015">Disulfide bond</keyword>
<comment type="similarity">
    <text evidence="2 7">Belongs to the tetraspanin (TM4SF) family.</text>
</comment>
<dbReference type="PRINTS" id="PR00259">
    <property type="entry name" value="TMFOUR"/>
</dbReference>
<dbReference type="InterPro" id="IPR000301">
    <property type="entry name" value="Tetraspanin_animals"/>
</dbReference>
<reference evidence="8 10" key="2">
    <citation type="submission" date="2018-11" db="EMBL/GenBank/DDBJ databases">
        <authorList>
            <consortium name="Pathogen Informatics"/>
        </authorList>
    </citation>
    <scope>NUCLEOTIDE SEQUENCE [LARGE SCALE GENOMIC DNA]</scope>
</reference>
<reference evidence="12" key="1">
    <citation type="submission" date="2017-02" db="UniProtKB">
        <authorList>
            <consortium name="WormBaseParasite"/>
        </authorList>
    </citation>
    <scope>IDENTIFICATION</scope>
</reference>
<keyword evidence="5 7" id="KW-0472">Membrane</keyword>
<evidence type="ECO:0000256" key="5">
    <source>
        <dbReference type="ARBA" id="ARBA00023136"/>
    </source>
</evidence>
<dbReference type="PIRSF" id="PIRSF002419">
    <property type="entry name" value="Tetraspanin"/>
    <property type="match status" value="1"/>
</dbReference>
<dbReference type="EMBL" id="CABIJS010000016">
    <property type="protein sequence ID" value="VUZ39492.1"/>
    <property type="molecule type" value="Genomic_DNA"/>
</dbReference>
<dbReference type="Gene3D" id="1.10.1450.10">
    <property type="entry name" value="Tetraspanin"/>
    <property type="match status" value="1"/>
</dbReference>
<evidence type="ECO:0000313" key="10">
    <source>
        <dbReference type="Proteomes" id="UP000274504"/>
    </source>
</evidence>
<dbReference type="InterPro" id="IPR018499">
    <property type="entry name" value="Tetraspanin/Peripherin"/>
</dbReference>
<dbReference type="InterPro" id="IPR008952">
    <property type="entry name" value="Tetraspanin_EC2_sf"/>
</dbReference>
<dbReference type="Pfam" id="PF00335">
    <property type="entry name" value="Tetraspanin"/>
    <property type="match status" value="1"/>
</dbReference>
<feature type="disulfide bond" evidence="6">
    <location>
        <begin position="143"/>
        <end position="160"/>
    </location>
</feature>
<feature type="transmembrane region" description="Helical" evidence="7">
    <location>
        <begin position="49"/>
        <end position="70"/>
    </location>
</feature>
<dbReference type="Proteomes" id="UP000321570">
    <property type="component" value="Unassembled WGS sequence"/>
</dbReference>
<dbReference type="STRING" id="6216.A0A0R3SSY1"/>
<dbReference type="PANTHER" id="PTHR19282">
    <property type="entry name" value="TETRASPANIN"/>
    <property type="match status" value="1"/>
</dbReference>
<evidence type="ECO:0000256" key="2">
    <source>
        <dbReference type="ARBA" id="ARBA00006840"/>
    </source>
</evidence>
<feature type="transmembrane region" description="Helical" evidence="7">
    <location>
        <begin position="12"/>
        <end position="37"/>
    </location>
</feature>
<reference evidence="9 11" key="3">
    <citation type="submission" date="2019-07" db="EMBL/GenBank/DDBJ databases">
        <authorList>
            <person name="Jastrzebski P J."/>
            <person name="Paukszto L."/>
            <person name="Jastrzebski P J."/>
        </authorList>
    </citation>
    <scope>NUCLEOTIDE SEQUENCE [LARGE SCALE GENOMIC DNA]</scope>
    <source>
        <strain evidence="9 11">WMS-il1</strain>
    </source>
</reference>
<dbReference type="PANTHER" id="PTHR19282:SF544">
    <property type="entry name" value="TETRASPANIN"/>
    <property type="match status" value="1"/>
</dbReference>
<sequence length="221" mass="23612">MGTSGDHHCLRCMVTFFNAITFFGGAFITAWGIYLIVEAGRSAGSLPMTYPALITTFGILIFIAAFLGCFGSLKNSVCLLTVSCVIISILMVCEIVIATLIFVYQGTFVTVIGEALKYEIQNPQNATIDRESIYNLQKNFECCGGTGPSDWDGKIPASCCANGKSNCQSPYQIGCAQAMNNFIRGPFIGVASSILVISLIQLCGVVCIACLASKVGDYEKV</sequence>
<evidence type="ECO:0000256" key="1">
    <source>
        <dbReference type="ARBA" id="ARBA00004141"/>
    </source>
</evidence>
<evidence type="ECO:0000256" key="3">
    <source>
        <dbReference type="ARBA" id="ARBA00022692"/>
    </source>
</evidence>
<evidence type="ECO:0000313" key="8">
    <source>
        <dbReference type="EMBL" id="VDL60763.1"/>
    </source>
</evidence>
<name>A0A0R3SSY1_HYMDI</name>
<evidence type="ECO:0000313" key="11">
    <source>
        <dbReference type="Proteomes" id="UP000321570"/>
    </source>
</evidence>
<feature type="transmembrane region" description="Helical" evidence="7">
    <location>
        <begin position="187"/>
        <end position="212"/>
    </location>
</feature>
<proteinExistence type="inferred from homology"/>
<evidence type="ECO:0000256" key="6">
    <source>
        <dbReference type="PIRSR" id="PIRSR002419-1"/>
    </source>
</evidence>
<evidence type="ECO:0000256" key="7">
    <source>
        <dbReference type="RuleBase" id="RU361218"/>
    </source>
</evidence>
<dbReference type="CDD" id="cd03127">
    <property type="entry name" value="tetraspanin_LEL"/>
    <property type="match status" value="1"/>
</dbReference>
<evidence type="ECO:0000313" key="12">
    <source>
        <dbReference type="WBParaSite" id="HDID_0000844701-mRNA-1"/>
    </source>
</evidence>
<dbReference type="GO" id="GO:0005886">
    <property type="term" value="C:plasma membrane"/>
    <property type="evidence" value="ECO:0007669"/>
    <property type="project" value="TreeGrafter"/>
</dbReference>
<dbReference type="EMBL" id="UYSG01011079">
    <property type="protein sequence ID" value="VDL60763.1"/>
    <property type="molecule type" value="Genomic_DNA"/>
</dbReference>
<feature type="transmembrane region" description="Helical" evidence="7">
    <location>
        <begin position="77"/>
        <end position="104"/>
    </location>
</feature>
<gene>
    <name evidence="8" type="ORF">HDID_LOCUS8445</name>
    <name evidence="9" type="ORF">WMSIL1_LOCUS760</name>
</gene>
<dbReference type="OrthoDB" id="10033535at2759"/>
<accession>A0A0R3SSY1</accession>
<dbReference type="AlphaFoldDB" id="A0A0R3SSY1"/>
<keyword evidence="11" id="KW-1185">Reference proteome</keyword>
<dbReference type="Proteomes" id="UP000274504">
    <property type="component" value="Unassembled WGS sequence"/>
</dbReference>
<keyword evidence="3 7" id="KW-0812">Transmembrane</keyword>
<protein>
    <recommendedName>
        <fullName evidence="7">Tetraspanin</fullName>
    </recommendedName>
</protein>
<keyword evidence="4 7" id="KW-1133">Transmembrane helix</keyword>
<comment type="subcellular location">
    <subcellularLocation>
        <location evidence="1 7">Membrane</location>
        <topology evidence="1 7">Multi-pass membrane protein</topology>
    </subcellularLocation>
</comment>